<dbReference type="InterPro" id="IPR005031">
    <property type="entry name" value="COQ10_START"/>
</dbReference>
<sequence>MTTTGRIGRPARRDGAAGLVQGLGVFSLALGTAEITAPGVIARLAGVRDAGPTSRATTVLYGVRELVHGAGILGGRRKATWVRTRIAGDVLDIATVLTGAARSGASPTRLGLTLAALAGVTATDVVAARRLSQEGDDGECGATAAITVNRSRGEAYRHWRDLEHLPEFMAHLRTVREDTSGRSHWEASGPAGTTVRWDAEMTTDREDEEISWRSVAGADVENAGTVRFRDAAGGRGTEIVVDLRYRPPGGSTGAAVAKLLGEEPNQQLRDDLRRFKQVLEIGEVVRSEGSPSGQSTRQQLAQRPAQPVA</sequence>
<dbReference type="InterPro" id="IPR023393">
    <property type="entry name" value="START-like_dom_sf"/>
</dbReference>
<dbReference type="PANTHER" id="PTHR33824">
    <property type="entry name" value="POLYKETIDE CYCLASE/DEHYDRASE AND LIPID TRANSPORT SUPERFAMILY PROTEIN"/>
    <property type="match status" value="1"/>
</dbReference>
<dbReference type="CDD" id="cd07817">
    <property type="entry name" value="SRPBCC_8"/>
    <property type="match status" value="1"/>
</dbReference>
<evidence type="ECO:0000313" key="3">
    <source>
        <dbReference type="EMBL" id="NYD35290.1"/>
    </source>
</evidence>
<dbReference type="EMBL" id="JACCBN010000001">
    <property type="protein sequence ID" value="NYD35290.1"/>
    <property type="molecule type" value="Genomic_DNA"/>
</dbReference>
<feature type="domain" description="Coenzyme Q-binding protein COQ10 START" evidence="2">
    <location>
        <begin position="149"/>
        <end position="273"/>
    </location>
</feature>
<dbReference type="Proteomes" id="UP000535890">
    <property type="component" value="Unassembled WGS sequence"/>
</dbReference>
<reference evidence="3 4" key="1">
    <citation type="submission" date="2020-07" db="EMBL/GenBank/DDBJ databases">
        <title>Sequencing the genomes of 1000 actinobacteria strains.</title>
        <authorList>
            <person name="Klenk H.-P."/>
        </authorList>
    </citation>
    <scope>NUCLEOTIDE SEQUENCE [LARGE SCALE GENOMIC DNA]</scope>
    <source>
        <strain evidence="3 4">DSM 45772</strain>
    </source>
</reference>
<comment type="caution">
    <text evidence="3">The sequence shown here is derived from an EMBL/GenBank/DDBJ whole genome shotgun (WGS) entry which is preliminary data.</text>
</comment>
<feature type="compositionally biased region" description="Polar residues" evidence="1">
    <location>
        <begin position="289"/>
        <end position="301"/>
    </location>
</feature>
<evidence type="ECO:0000256" key="1">
    <source>
        <dbReference type="SAM" id="MobiDB-lite"/>
    </source>
</evidence>
<proteinExistence type="predicted"/>
<dbReference type="SUPFAM" id="SSF55961">
    <property type="entry name" value="Bet v1-like"/>
    <property type="match status" value="1"/>
</dbReference>
<dbReference type="RefSeq" id="WP_179793149.1">
    <property type="nucleotide sequence ID" value="NZ_BAABHP010000004.1"/>
</dbReference>
<accession>A0A7Y9J4Q8</accession>
<organism evidence="3 4">
    <name type="scientific">Actinomycetospora corticicola</name>
    <dbReference type="NCBI Taxonomy" id="663602"/>
    <lineage>
        <taxon>Bacteria</taxon>
        <taxon>Bacillati</taxon>
        <taxon>Actinomycetota</taxon>
        <taxon>Actinomycetes</taxon>
        <taxon>Pseudonocardiales</taxon>
        <taxon>Pseudonocardiaceae</taxon>
        <taxon>Actinomycetospora</taxon>
    </lineage>
</organism>
<dbReference type="Pfam" id="PF03364">
    <property type="entry name" value="Polyketide_cyc"/>
    <property type="match status" value="1"/>
</dbReference>
<dbReference type="InterPro" id="IPR047137">
    <property type="entry name" value="ORF3"/>
</dbReference>
<evidence type="ECO:0000313" key="4">
    <source>
        <dbReference type="Proteomes" id="UP000535890"/>
    </source>
</evidence>
<evidence type="ECO:0000259" key="2">
    <source>
        <dbReference type="Pfam" id="PF03364"/>
    </source>
</evidence>
<dbReference type="Gene3D" id="3.30.530.20">
    <property type="match status" value="1"/>
</dbReference>
<dbReference type="AlphaFoldDB" id="A0A7Y9J4Q8"/>
<keyword evidence="4" id="KW-1185">Reference proteome</keyword>
<feature type="region of interest" description="Disordered" evidence="1">
    <location>
        <begin position="285"/>
        <end position="309"/>
    </location>
</feature>
<dbReference type="PANTHER" id="PTHR33824:SF7">
    <property type="entry name" value="POLYKETIDE CYCLASE_DEHYDRASE AND LIPID TRANSPORT SUPERFAMILY PROTEIN"/>
    <property type="match status" value="1"/>
</dbReference>
<gene>
    <name evidence="3" type="ORF">BJ983_001392</name>
</gene>
<name>A0A7Y9J4Q8_9PSEU</name>
<protein>
    <submittedName>
        <fullName evidence="3">Putative membrane protein</fullName>
    </submittedName>
</protein>